<dbReference type="AlphaFoldDB" id="A0AAE3R2Y0"/>
<sequence>MKYSESIDYLQPTKKYLDHQPRYFPQTKIKCLILNVRKIMKKDWLFFSIAEEKEDGTTAILNWYCDKTHAFLGAHSLYLEFVLNILLTIGPEFDKLQFISKYLERNTNIDIEVEYV</sequence>
<dbReference type="Proteomes" id="UP001232063">
    <property type="component" value="Unassembled WGS sequence"/>
</dbReference>
<comment type="caution">
    <text evidence="1">The sequence shown here is derived from an EMBL/GenBank/DDBJ whole genome shotgun (WGS) entry which is preliminary data.</text>
</comment>
<name>A0AAE3R2Y0_9BACT</name>
<accession>A0AAE3R2Y0</accession>
<dbReference type="EMBL" id="JASJOU010000002">
    <property type="protein sequence ID" value="MDJ1500637.1"/>
    <property type="molecule type" value="Genomic_DNA"/>
</dbReference>
<evidence type="ECO:0000313" key="2">
    <source>
        <dbReference type="Proteomes" id="UP001232063"/>
    </source>
</evidence>
<protein>
    <submittedName>
        <fullName evidence="1">Uncharacterized protein</fullName>
    </submittedName>
</protein>
<dbReference type="RefSeq" id="WP_314510159.1">
    <property type="nucleotide sequence ID" value="NZ_JASJOU010000002.1"/>
</dbReference>
<reference evidence="1" key="1">
    <citation type="submission" date="2023-05" db="EMBL/GenBank/DDBJ databases">
        <authorList>
            <person name="Zhang X."/>
        </authorList>
    </citation>
    <scope>NUCLEOTIDE SEQUENCE</scope>
    <source>
        <strain evidence="1">BD1B2-1</strain>
    </source>
</reference>
<keyword evidence="2" id="KW-1185">Reference proteome</keyword>
<organism evidence="1 2">
    <name type="scientific">Xanthocytophaga agilis</name>
    <dbReference type="NCBI Taxonomy" id="3048010"/>
    <lineage>
        <taxon>Bacteria</taxon>
        <taxon>Pseudomonadati</taxon>
        <taxon>Bacteroidota</taxon>
        <taxon>Cytophagia</taxon>
        <taxon>Cytophagales</taxon>
        <taxon>Rhodocytophagaceae</taxon>
        <taxon>Xanthocytophaga</taxon>
    </lineage>
</organism>
<proteinExistence type="predicted"/>
<evidence type="ECO:0000313" key="1">
    <source>
        <dbReference type="EMBL" id="MDJ1500637.1"/>
    </source>
</evidence>
<gene>
    <name evidence="1" type="ORF">QNI22_08270</name>
</gene>